<reference evidence="3" key="1">
    <citation type="submission" date="2017-09" db="EMBL/GenBank/DDBJ databases">
        <title>Depth-based differentiation of microbial function through sediment-hosted aquifers and enrichment of novel symbionts in the deep terrestrial subsurface.</title>
        <authorList>
            <person name="Probst A.J."/>
            <person name="Ladd B."/>
            <person name="Jarett J.K."/>
            <person name="Geller-Mcgrath D.E."/>
            <person name="Sieber C.M.K."/>
            <person name="Emerson J.B."/>
            <person name="Anantharaman K."/>
            <person name="Thomas B.C."/>
            <person name="Malmstrom R."/>
            <person name="Stieglmeier M."/>
            <person name="Klingl A."/>
            <person name="Woyke T."/>
            <person name="Ryan C.M."/>
            <person name="Banfield J.F."/>
        </authorList>
    </citation>
    <scope>NUCLEOTIDE SEQUENCE [LARGE SCALE GENOMIC DNA]</scope>
</reference>
<name>A0A2M7W3P3_9BACT</name>
<evidence type="ECO:0000313" key="3">
    <source>
        <dbReference type="Proteomes" id="UP000230137"/>
    </source>
</evidence>
<comment type="caution">
    <text evidence="2">The sequence shown here is derived from an EMBL/GenBank/DDBJ whole genome shotgun (WGS) entry which is preliminary data.</text>
</comment>
<keyword evidence="1" id="KW-1133">Transmembrane helix</keyword>
<dbReference type="AlphaFoldDB" id="A0A2M7W3P3"/>
<proteinExistence type="predicted"/>
<sequence>MKLIKLLLLLLGIILLLINIIGLFTSLRNDDIFKEDIDPRFAITLSYEKSIEKMREIWQYKDVKQKLIDANKIAHEGIAHYWIPEGIDKYNLRIPIFENYVLFALGYIYPQFEMYEFCDLWEKGLERGVGLCSQKSIVLSGMLTEMNIQNDIVGLGGHVVVQALVDEGSDEHWILDPDYGVVIIHDMKTIEENPDIVQPIYYQAGFLRRNMVSIYSKDGNIIYKDGINGYPGCSFQRILVFNLFYVVKWALPLILIIPFLIKDLKKLIKKYVWHNRKN</sequence>
<dbReference type="Proteomes" id="UP000230137">
    <property type="component" value="Unassembled WGS sequence"/>
</dbReference>
<accession>A0A2M7W3P3</accession>
<evidence type="ECO:0008006" key="4">
    <source>
        <dbReference type="Google" id="ProtNLM"/>
    </source>
</evidence>
<dbReference type="EMBL" id="PFQF01000034">
    <property type="protein sequence ID" value="PJA20188.1"/>
    <property type="molecule type" value="Genomic_DNA"/>
</dbReference>
<keyword evidence="1" id="KW-0812">Transmembrane</keyword>
<organism evidence="2 3">
    <name type="scientific">Candidatus Berkelbacteria bacterium CG_4_10_14_0_2_um_filter_35_9_33_12</name>
    <dbReference type="NCBI Taxonomy" id="1974499"/>
    <lineage>
        <taxon>Bacteria</taxon>
        <taxon>Candidatus Berkelbacteria</taxon>
    </lineage>
</organism>
<keyword evidence="1" id="KW-0472">Membrane</keyword>
<evidence type="ECO:0000256" key="1">
    <source>
        <dbReference type="SAM" id="Phobius"/>
    </source>
</evidence>
<protein>
    <recommendedName>
        <fullName evidence="4">Transglutaminase-like domain-containing protein</fullName>
    </recommendedName>
</protein>
<gene>
    <name evidence="2" type="ORF">COX60_02415</name>
</gene>
<feature type="transmembrane region" description="Helical" evidence="1">
    <location>
        <begin position="238"/>
        <end position="261"/>
    </location>
</feature>
<evidence type="ECO:0000313" key="2">
    <source>
        <dbReference type="EMBL" id="PJA20188.1"/>
    </source>
</evidence>